<gene>
    <name evidence="1" type="ORF">ENN47_06155</name>
</gene>
<dbReference type="EMBL" id="DSBT01000175">
    <property type="protein sequence ID" value="HDP77754.1"/>
    <property type="molecule type" value="Genomic_DNA"/>
</dbReference>
<accession>A0A7C1CTW5</accession>
<evidence type="ECO:0000313" key="1">
    <source>
        <dbReference type="EMBL" id="HDP77754.1"/>
    </source>
</evidence>
<protein>
    <submittedName>
        <fullName evidence="1">DUF4932 domain-containing protein</fullName>
    </submittedName>
</protein>
<reference evidence="1" key="1">
    <citation type="journal article" date="2020" name="mSystems">
        <title>Genome- and Community-Level Interaction Insights into Carbon Utilization and Element Cycling Functions of Hydrothermarchaeota in Hydrothermal Sediment.</title>
        <authorList>
            <person name="Zhou Z."/>
            <person name="Liu Y."/>
            <person name="Xu W."/>
            <person name="Pan J."/>
            <person name="Luo Z.H."/>
            <person name="Li M."/>
        </authorList>
    </citation>
    <scope>NUCLEOTIDE SEQUENCE [LARGE SCALE GENOMIC DNA]</scope>
    <source>
        <strain evidence="1">SpSt-1179</strain>
    </source>
</reference>
<organism evidence="1">
    <name type="scientific">Mesotoga infera</name>
    <dbReference type="NCBI Taxonomy" id="1236046"/>
    <lineage>
        <taxon>Bacteria</taxon>
        <taxon>Thermotogati</taxon>
        <taxon>Thermotogota</taxon>
        <taxon>Thermotogae</taxon>
        <taxon>Kosmotogales</taxon>
        <taxon>Kosmotogaceae</taxon>
        <taxon>Mesotoga</taxon>
    </lineage>
</organism>
<name>A0A7C1CTW5_9BACT</name>
<sequence length="336" mass="38585">MKVESDKRIRLMALALMTTELNSSEKQRSHRHHPLYLETEDFIEESELHFHELERLLRDVTPSYFLFTYILSHSWPDLEPVAFPPFLERYEPNLCRSGVNMELREVVRGGTLENIWESQAPKWKEIEKDAALAFAGSTIDSTIAGFFGRLEANLVFAPNPLFPELVSLGAAGYEGLYCIARYPGKATSKWPYEPGVTAPCEEFSGYSENRVWSRIVAFHEFCHPLIDPFLSRNAELVRGLRETPFAKGVLASYGEKYTSWEDMFTEFVIYGMTYAYLLEEFGEKIAKSFHNTMQEKTGFTMTEMVGKQLHTHLIASRDRSGNTLESRLVEIFSNLT</sequence>
<dbReference type="Proteomes" id="UP000886198">
    <property type="component" value="Unassembled WGS sequence"/>
</dbReference>
<comment type="caution">
    <text evidence="1">The sequence shown here is derived from an EMBL/GenBank/DDBJ whole genome shotgun (WGS) entry which is preliminary data.</text>
</comment>
<dbReference type="AlphaFoldDB" id="A0A7C1CTW5"/>
<proteinExistence type="predicted"/>